<proteinExistence type="predicted"/>
<name>A0A7X0DPH0_NOVIT</name>
<dbReference type="RefSeq" id="WP_184264082.1">
    <property type="nucleotide sequence ID" value="NZ_JACIIX010000010.1"/>
</dbReference>
<dbReference type="AlphaFoldDB" id="A0A7X0DPH0"/>
<evidence type="ECO:0000313" key="1">
    <source>
        <dbReference type="EMBL" id="MBB6211262.1"/>
    </source>
</evidence>
<dbReference type="EMBL" id="JACIIX010000010">
    <property type="protein sequence ID" value="MBB6211262.1"/>
    <property type="molecule type" value="Genomic_DNA"/>
</dbReference>
<gene>
    <name evidence="1" type="ORF">FHS48_002699</name>
</gene>
<sequence>MNVLYVCTLSQLNGTLAAAGASVPLQPPTHWMGEPVIGAWAETGEGEIAIKWGRVPRRIAGRQTLMEQFQQQMGPVS</sequence>
<reference evidence="1 2" key="1">
    <citation type="submission" date="2020-08" db="EMBL/GenBank/DDBJ databases">
        <title>Genomic Encyclopedia of Type Strains, Phase IV (KMG-IV): sequencing the most valuable type-strain genomes for metagenomic binning, comparative biology and taxonomic classification.</title>
        <authorList>
            <person name="Goeker M."/>
        </authorList>
    </citation>
    <scope>NUCLEOTIDE SEQUENCE [LARGE SCALE GENOMIC DNA]</scope>
    <source>
        <strain evidence="1 2">DSM 11590</strain>
    </source>
</reference>
<organism evidence="1 2">
    <name type="scientific">Novispirillum itersonii</name>
    <name type="common">Aquaspirillum itersonii</name>
    <dbReference type="NCBI Taxonomy" id="189"/>
    <lineage>
        <taxon>Bacteria</taxon>
        <taxon>Pseudomonadati</taxon>
        <taxon>Pseudomonadota</taxon>
        <taxon>Alphaproteobacteria</taxon>
        <taxon>Rhodospirillales</taxon>
        <taxon>Novispirillaceae</taxon>
        <taxon>Novispirillum</taxon>
    </lineage>
</organism>
<protein>
    <submittedName>
        <fullName evidence="1">Uncharacterized protein</fullName>
    </submittedName>
</protein>
<dbReference type="Proteomes" id="UP000544872">
    <property type="component" value="Unassembled WGS sequence"/>
</dbReference>
<evidence type="ECO:0000313" key="2">
    <source>
        <dbReference type="Proteomes" id="UP000544872"/>
    </source>
</evidence>
<keyword evidence="2" id="KW-1185">Reference proteome</keyword>
<accession>A0A7X0DPH0</accession>
<comment type="caution">
    <text evidence="1">The sequence shown here is derived from an EMBL/GenBank/DDBJ whole genome shotgun (WGS) entry which is preliminary data.</text>
</comment>